<dbReference type="GO" id="GO:0016279">
    <property type="term" value="F:protein-lysine N-methyltransferase activity"/>
    <property type="evidence" value="ECO:0007669"/>
    <property type="project" value="TreeGrafter"/>
</dbReference>
<dbReference type="InterPro" id="IPR029063">
    <property type="entry name" value="SAM-dependent_MTases_sf"/>
</dbReference>
<dbReference type="AlphaFoldDB" id="A0A7W6RDS4"/>
<accession>A0A7W6RDS4</accession>
<protein>
    <submittedName>
        <fullName evidence="3">Putative nicotinamide N-methyase</fullName>
    </submittedName>
</protein>
<dbReference type="Proteomes" id="UP000554286">
    <property type="component" value="Unassembled WGS sequence"/>
</dbReference>
<comment type="caution">
    <text evidence="3">The sequence shown here is derived from an EMBL/GenBank/DDBJ whole genome shotgun (WGS) entry which is preliminary data.</text>
</comment>
<dbReference type="GO" id="GO:0032259">
    <property type="term" value="P:methylation"/>
    <property type="evidence" value="ECO:0007669"/>
    <property type="project" value="UniProtKB-KW"/>
</dbReference>
<name>A0A7W6RDS4_9PROT</name>
<evidence type="ECO:0000256" key="1">
    <source>
        <dbReference type="ARBA" id="ARBA00022603"/>
    </source>
</evidence>
<dbReference type="SUPFAM" id="SSF53335">
    <property type="entry name" value="S-adenosyl-L-methionine-dependent methyltransferases"/>
    <property type="match status" value="1"/>
</dbReference>
<proteinExistence type="predicted"/>
<dbReference type="PANTHER" id="PTHR43648:SF1">
    <property type="entry name" value="ELECTRON TRANSFER FLAVOPROTEIN BETA SUBUNIT LYSINE METHYLTRANSFERASE"/>
    <property type="match status" value="1"/>
</dbReference>
<gene>
    <name evidence="3" type="ORF">GGD89_002342</name>
</gene>
<reference evidence="3 4" key="1">
    <citation type="submission" date="2020-08" db="EMBL/GenBank/DDBJ databases">
        <title>Genome sequencing of Purple Non-Sulfur Bacteria from various extreme environments.</title>
        <authorList>
            <person name="Mayer M."/>
        </authorList>
    </citation>
    <scope>NUCLEOTIDE SEQUENCE [LARGE SCALE GENOMIC DNA]</scope>
    <source>
        <strain evidence="3 4">JA131</strain>
    </source>
</reference>
<evidence type="ECO:0000313" key="3">
    <source>
        <dbReference type="EMBL" id="MBB4266709.1"/>
    </source>
</evidence>
<evidence type="ECO:0000256" key="2">
    <source>
        <dbReference type="ARBA" id="ARBA00022679"/>
    </source>
</evidence>
<dbReference type="EMBL" id="JACIGK010000016">
    <property type="protein sequence ID" value="MBB4266709.1"/>
    <property type="molecule type" value="Genomic_DNA"/>
</dbReference>
<dbReference type="RefSeq" id="WP_343058587.1">
    <property type="nucleotide sequence ID" value="NZ_JACIGK010000016.1"/>
</dbReference>
<keyword evidence="1" id="KW-0489">Methyltransferase</keyword>
<organism evidence="3 4">
    <name type="scientific">Roseospira visakhapatnamensis</name>
    <dbReference type="NCBI Taxonomy" id="390880"/>
    <lineage>
        <taxon>Bacteria</taxon>
        <taxon>Pseudomonadati</taxon>
        <taxon>Pseudomonadota</taxon>
        <taxon>Alphaproteobacteria</taxon>
        <taxon>Rhodospirillales</taxon>
        <taxon>Rhodospirillaceae</taxon>
        <taxon>Roseospira</taxon>
    </lineage>
</organism>
<dbReference type="Gene3D" id="3.40.50.150">
    <property type="entry name" value="Vaccinia Virus protein VP39"/>
    <property type="match status" value="1"/>
</dbReference>
<dbReference type="Pfam" id="PF06325">
    <property type="entry name" value="PrmA"/>
    <property type="match status" value="1"/>
</dbReference>
<evidence type="ECO:0000313" key="4">
    <source>
        <dbReference type="Proteomes" id="UP000554286"/>
    </source>
</evidence>
<dbReference type="PANTHER" id="PTHR43648">
    <property type="entry name" value="ELECTRON TRANSFER FLAVOPROTEIN BETA SUBUNIT LYSINE METHYLTRANSFERASE"/>
    <property type="match status" value="1"/>
</dbReference>
<dbReference type="InterPro" id="IPR050078">
    <property type="entry name" value="Ribosomal_L11_MeTrfase_PrmA"/>
</dbReference>
<keyword evidence="4" id="KW-1185">Reference proteome</keyword>
<sequence>MIAPPPHDAAAHAAFIRGQTAVATAPLVPELRLHLATEVTPLWQATEALMRDTGLEPPFWAFAWPGSQALARLVLDRPDLVRGRRVLDFAAGCGLAGLAAARAGAASVLCADVDPLAVAAIRLNAALNGLSPRVAVTVADLLAADGVPAEPHAHLGDGAVILAGDVCYERAMADRVTCLLVAQADAGAHVLLADPGRAYLPDSRLKVEVRLRVPTSLELEDRDVRETTVYRLRAGSDATSSQTKETPS</sequence>
<keyword evidence="2" id="KW-0808">Transferase</keyword>